<evidence type="ECO:0000313" key="8">
    <source>
        <dbReference type="EMBL" id="SFP73015.1"/>
    </source>
</evidence>
<dbReference type="PROSITE" id="PS50885">
    <property type="entry name" value="HAMP"/>
    <property type="match status" value="1"/>
</dbReference>
<name>A0A1I5SQM3_9BACT</name>
<dbReference type="CDD" id="cd06225">
    <property type="entry name" value="HAMP"/>
    <property type="match status" value="1"/>
</dbReference>
<dbReference type="Gene3D" id="1.10.287.950">
    <property type="entry name" value="Methyl-accepting chemotaxis protein"/>
    <property type="match status" value="1"/>
</dbReference>
<dbReference type="GO" id="GO:0007165">
    <property type="term" value="P:signal transduction"/>
    <property type="evidence" value="ECO:0007669"/>
    <property type="project" value="UniProtKB-KW"/>
</dbReference>
<feature type="coiled-coil region" evidence="4">
    <location>
        <begin position="491"/>
        <end position="525"/>
    </location>
</feature>
<evidence type="ECO:0000256" key="2">
    <source>
        <dbReference type="ARBA" id="ARBA00029447"/>
    </source>
</evidence>
<dbReference type="SMART" id="SM00304">
    <property type="entry name" value="HAMP"/>
    <property type="match status" value="1"/>
</dbReference>
<dbReference type="Pfam" id="PF00672">
    <property type="entry name" value="HAMP"/>
    <property type="match status" value="1"/>
</dbReference>
<dbReference type="SMART" id="SM00283">
    <property type="entry name" value="MA"/>
    <property type="match status" value="1"/>
</dbReference>
<dbReference type="Proteomes" id="UP000199227">
    <property type="component" value="Unassembled WGS sequence"/>
</dbReference>
<dbReference type="PANTHER" id="PTHR32089:SF112">
    <property type="entry name" value="LYSOZYME-LIKE PROTEIN-RELATED"/>
    <property type="match status" value="1"/>
</dbReference>
<feature type="domain" description="HAMP" evidence="7">
    <location>
        <begin position="197"/>
        <end position="251"/>
    </location>
</feature>
<evidence type="ECO:0000256" key="5">
    <source>
        <dbReference type="SAM" id="Phobius"/>
    </source>
</evidence>
<reference evidence="8 9" key="1">
    <citation type="submission" date="2016-10" db="EMBL/GenBank/DDBJ databases">
        <authorList>
            <person name="de Groot N.N."/>
        </authorList>
    </citation>
    <scope>NUCLEOTIDE SEQUENCE [LARGE SCALE GENOMIC DNA]</scope>
    <source>
        <strain evidence="8 9">EP1-55-1</strain>
    </source>
</reference>
<dbReference type="OrthoDB" id="9776024at2"/>
<gene>
    <name evidence="8" type="ORF">SAMN05216234_13612</name>
</gene>
<sequence length="528" mass="58573">MLKTIKSKFIFTLLTFFAIGTVTLSLYIFYSFNSIIKNSASNSMSTLSDSIFVSIRTSMNFGDPAVVNDTLNKIKKIKGIKKIDVSKSKKVIDFFGLNESFTKNKQIQKVFKTGKEVILEIENEEHILKQLKPLIATKECLSCHTNSNVGDVLGVMELELSLDTIDQEINTFKTIIITSMIIASILAIIGFSIFFEKELLKPLRVLSNRAKDIASDDGDLTKRLNFSKSDELSVAGKWIDAFIAKVHDAINDAKQVSIKNLSISENLNKKSIEINIRSLEEISAVKEVTEMGQNMKEILFSTVESAKNSRDDIKRVNSNLSVVREKISLLVEEVQTEANIGLELAEKLNALSSSAENTRNVLNIISDIADQTNLLALNAAIEAARAGEHGRGFAVVAEEVRKLAEQTQKSLIEIESTINVIVQEISNVSESMNKNSRNIEKLTSVASDTNKEVESTSAIVENAYTIAEESLEASTVLASNTEKILSHIDLVNKLSQQNINSTEEIKNLSEQVNRLAKDLNNKLNRFKT</sequence>
<keyword evidence="5" id="KW-1133">Transmembrane helix</keyword>
<keyword evidence="5" id="KW-0812">Transmembrane</keyword>
<accession>A0A1I5SQM3</accession>
<dbReference type="PANTHER" id="PTHR32089">
    <property type="entry name" value="METHYL-ACCEPTING CHEMOTAXIS PROTEIN MCPB"/>
    <property type="match status" value="1"/>
</dbReference>
<evidence type="ECO:0000313" key="9">
    <source>
        <dbReference type="Proteomes" id="UP000199227"/>
    </source>
</evidence>
<dbReference type="GO" id="GO:0016020">
    <property type="term" value="C:membrane"/>
    <property type="evidence" value="ECO:0007669"/>
    <property type="project" value="InterPro"/>
</dbReference>
<dbReference type="InterPro" id="IPR004089">
    <property type="entry name" value="MCPsignal_dom"/>
</dbReference>
<comment type="similarity">
    <text evidence="2">Belongs to the methyl-accepting chemotaxis (MCP) protein family.</text>
</comment>
<feature type="transmembrane region" description="Helical" evidence="5">
    <location>
        <begin position="9"/>
        <end position="30"/>
    </location>
</feature>
<feature type="domain" description="Methyl-accepting transducer" evidence="6">
    <location>
        <begin position="256"/>
        <end position="513"/>
    </location>
</feature>
<dbReference type="InterPro" id="IPR003660">
    <property type="entry name" value="HAMP_dom"/>
</dbReference>
<organism evidence="8 9">
    <name type="scientific">Hydrogenimonas thermophila</name>
    <dbReference type="NCBI Taxonomy" id="223786"/>
    <lineage>
        <taxon>Bacteria</taxon>
        <taxon>Pseudomonadati</taxon>
        <taxon>Campylobacterota</taxon>
        <taxon>Epsilonproteobacteria</taxon>
        <taxon>Campylobacterales</taxon>
        <taxon>Hydrogenimonadaceae</taxon>
        <taxon>Hydrogenimonas</taxon>
    </lineage>
</organism>
<keyword evidence="9" id="KW-1185">Reference proteome</keyword>
<dbReference type="SUPFAM" id="SSF58104">
    <property type="entry name" value="Methyl-accepting chemotaxis protein (MCP) signaling domain"/>
    <property type="match status" value="1"/>
</dbReference>
<evidence type="ECO:0000259" key="7">
    <source>
        <dbReference type="PROSITE" id="PS50885"/>
    </source>
</evidence>
<keyword evidence="5" id="KW-0472">Membrane</keyword>
<evidence type="ECO:0000256" key="4">
    <source>
        <dbReference type="SAM" id="Coils"/>
    </source>
</evidence>
<proteinExistence type="inferred from homology"/>
<dbReference type="Gene3D" id="3.30.450.290">
    <property type="match status" value="1"/>
</dbReference>
<keyword evidence="1 3" id="KW-0807">Transducer</keyword>
<evidence type="ECO:0000259" key="6">
    <source>
        <dbReference type="PROSITE" id="PS50111"/>
    </source>
</evidence>
<dbReference type="AlphaFoldDB" id="A0A1I5SQM3"/>
<dbReference type="EMBL" id="FOXB01000036">
    <property type="protein sequence ID" value="SFP73015.1"/>
    <property type="molecule type" value="Genomic_DNA"/>
</dbReference>
<dbReference type="PROSITE" id="PS50111">
    <property type="entry name" value="CHEMOTAXIS_TRANSDUC_2"/>
    <property type="match status" value="1"/>
</dbReference>
<protein>
    <submittedName>
        <fullName evidence="8">Methyl-accepting chemotaxis protein</fullName>
    </submittedName>
</protein>
<dbReference type="STRING" id="223786.SAMN05216234_13612"/>
<evidence type="ECO:0000256" key="1">
    <source>
        <dbReference type="ARBA" id="ARBA00023224"/>
    </source>
</evidence>
<dbReference type="Pfam" id="PF00015">
    <property type="entry name" value="MCPsignal"/>
    <property type="match status" value="1"/>
</dbReference>
<dbReference type="RefSeq" id="WP_092913513.1">
    <property type="nucleotide sequence ID" value="NZ_FOXB01000036.1"/>
</dbReference>
<evidence type="ECO:0000256" key="3">
    <source>
        <dbReference type="PROSITE-ProRule" id="PRU00284"/>
    </source>
</evidence>
<keyword evidence="4" id="KW-0175">Coiled coil</keyword>
<feature type="transmembrane region" description="Helical" evidence="5">
    <location>
        <begin position="175"/>
        <end position="195"/>
    </location>
</feature>